<proteinExistence type="predicted"/>
<keyword evidence="3" id="KW-1185">Reference proteome</keyword>
<name>A0A9P6K5N5_9FUNG</name>
<gene>
    <name evidence="2" type="ORF">BGW38_009614</name>
</gene>
<feature type="compositionally biased region" description="Basic and acidic residues" evidence="1">
    <location>
        <begin position="30"/>
        <end position="40"/>
    </location>
</feature>
<dbReference type="EMBL" id="JAABOA010007161">
    <property type="protein sequence ID" value="KAF9548179.1"/>
    <property type="molecule type" value="Genomic_DNA"/>
</dbReference>
<dbReference type="AlphaFoldDB" id="A0A9P6K5N5"/>
<feature type="compositionally biased region" description="Acidic residues" evidence="1">
    <location>
        <begin position="20"/>
        <end position="29"/>
    </location>
</feature>
<organism evidence="2 3">
    <name type="scientific">Lunasporangiospora selenospora</name>
    <dbReference type="NCBI Taxonomy" id="979761"/>
    <lineage>
        <taxon>Eukaryota</taxon>
        <taxon>Fungi</taxon>
        <taxon>Fungi incertae sedis</taxon>
        <taxon>Mucoromycota</taxon>
        <taxon>Mortierellomycotina</taxon>
        <taxon>Mortierellomycetes</taxon>
        <taxon>Mortierellales</taxon>
        <taxon>Mortierellaceae</taxon>
        <taxon>Lunasporangiospora</taxon>
    </lineage>
</organism>
<feature type="compositionally biased region" description="Basic and acidic residues" evidence="1">
    <location>
        <begin position="1"/>
        <end position="19"/>
    </location>
</feature>
<evidence type="ECO:0000313" key="2">
    <source>
        <dbReference type="EMBL" id="KAF9548179.1"/>
    </source>
</evidence>
<evidence type="ECO:0000313" key="3">
    <source>
        <dbReference type="Proteomes" id="UP000780801"/>
    </source>
</evidence>
<feature type="region of interest" description="Disordered" evidence="1">
    <location>
        <begin position="1"/>
        <end position="40"/>
    </location>
</feature>
<reference evidence="2" key="1">
    <citation type="journal article" date="2020" name="Fungal Divers.">
        <title>Resolving the Mortierellaceae phylogeny through synthesis of multi-gene phylogenetics and phylogenomics.</title>
        <authorList>
            <person name="Vandepol N."/>
            <person name="Liber J."/>
            <person name="Desiro A."/>
            <person name="Na H."/>
            <person name="Kennedy M."/>
            <person name="Barry K."/>
            <person name="Grigoriev I.V."/>
            <person name="Miller A.N."/>
            <person name="O'Donnell K."/>
            <person name="Stajich J.E."/>
            <person name="Bonito G."/>
        </authorList>
    </citation>
    <scope>NUCLEOTIDE SEQUENCE</scope>
    <source>
        <strain evidence="2">KOD1015</strain>
    </source>
</reference>
<feature type="non-terminal residue" evidence="2">
    <location>
        <position position="102"/>
    </location>
</feature>
<sequence length="102" mass="11034">MATLTIREDLNDMRAHSDADFSDSEDDETSAAHDPDTAEIASMERKALKYRKSLTMLSGANVNLAQGSSSINGQGALSINGQQPTREHLLAAKKSIEDLTAW</sequence>
<comment type="caution">
    <text evidence="2">The sequence shown here is derived from an EMBL/GenBank/DDBJ whole genome shotgun (WGS) entry which is preliminary data.</text>
</comment>
<dbReference type="OrthoDB" id="2413739at2759"/>
<accession>A0A9P6K5N5</accession>
<dbReference type="Proteomes" id="UP000780801">
    <property type="component" value="Unassembled WGS sequence"/>
</dbReference>
<evidence type="ECO:0000256" key="1">
    <source>
        <dbReference type="SAM" id="MobiDB-lite"/>
    </source>
</evidence>
<protein>
    <submittedName>
        <fullName evidence="2">Uncharacterized protein</fullName>
    </submittedName>
</protein>